<comment type="caution">
    <text evidence="1">The sequence shown here is derived from an EMBL/GenBank/DDBJ whole genome shotgun (WGS) entry which is preliminary data.</text>
</comment>
<dbReference type="EMBL" id="CYRY02025977">
    <property type="protein sequence ID" value="VCW98565.1"/>
    <property type="molecule type" value="Genomic_DNA"/>
</dbReference>
<feature type="non-terminal residue" evidence="1">
    <location>
        <position position="83"/>
    </location>
</feature>
<organism evidence="1 2">
    <name type="scientific">Gulo gulo</name>
    <name type="common">Wolverine</name>
    <name type="synonym">Gluton</name>
    <dbReference type="NCBI Taxonomy" id="48420"/>
    <lineage>
        <taxon>Eukaryota</taxon>
        <taxon>Metazoa</taxon>
        <taxon>Chordata</taxon>
        <taxon>Craniata</taxon>
        <taxon>Vertebrata</taxon>
        <taxon>Euteleostomi</taxon>
        <taxon>Mammalia</taxon>
        <taxon>Eutheria</taxon>
        <taxon>Laurasiatheria</taxon>
        <taxon>Carnivora</taxon>
        <taxon>Caniformia</taxon>
        <taxon>Musteloidea</taxon>
        <taxon>Mustelidae</taxon>
        <taxon>Guloninae</taxon>
        <taxon>Gulo</taxon>
    </lineage>
</organism>
<reference evidence="1 2" key="1">
    <citation type="submission" date="2018-10" db="EMBL/GenBank/DDBJ databases">
        <authorList>
            <person name="Ekblom R."/>
            <person name="Jareborg N."/>
        </authorList>
    </citation>
    <scope>NUCLEOTIDE SEQUENCE [LARGE SCALE GENOMIC DNA]</scope>
    <source>
        <tissue evidence="1">Muscle</tissue>
    </source>
</reference>
<keyword evidence="2" id="KW-1185">Reference proteome</keyword>
<proteinExistence type="predicted"/>
<dbReference type="AlphaFoldDB" id="A0A9X9Q2T9"/>
<name>A0A9X9Q2T9_GULGU</name>
<sequence length="83" mass="8881">MLQTHQARRSAYHSLLTAGTLGDGEETVTITEFSNGNGSLAVPRICVKKRAQDPGADHWKGGRLQLSQQGGGEGMGFLFPVLK</sequence>
<gene>
    <name evidence="1" type="ORF">BN2614_LOCUS6</name>
</gene>
<accession>A0A9X9Q2T9</accession>
<protein>
    <submittedName>
        <fullName evidence="1">Uncharacterized protein</fullName>
    </submittedName>
</protein>
<evidence type="ECO:0000313" key="1">
    <source>
        <dbReference type="EMBL" id="VCW98565.1"/>
    </source>
</evidence>
<dbReference type="Proteomes" id="UP000269945">
    <property type="component" value="Unassembled WGS sequence"/>
</dbReference>
<evidence type="ECO:0000313" key="2">
    <source>
        <dbReference type="Proteomes" id="UP000269945"/>
    </source>
</evidence>